<protein>
    <submittedName>
        <fullName evidence="5">Ground-like domain-containing protein</fullName>
    </submittedName>
</protein>
<evidence type="ECO:0000256" key="2">
    <source>
        <dbReference type="SAM" id="SignalP"/>
    </source>
</evidence>
<dbReference type="PANTHER" id="PTHR31967:SF20">
    <property type="entry name" value="GROUND-LIKE DOMAIN-CONTAINING PROTEIN"/>
    <property type="match status" value="1"/>
</dbReference>
<feature type="domain" description="Ground-like" evidence="3">
    <location>
        <begin position="93"/>
        <end position="177"/>
    </location>
</feature>
<feature type="signal peptide" evidence="2">
    <location>
        <begin position="1"/>
        <end position="18"/>
    </location>
</feature>
<evidence type="ECO:0000313" key="5">
    <source>
        <dbReference type="WBParaSite" id="Minc3s00014g00962"/>
    </source>
</evidence>
<evidence type="ECO:0000259" key="3">
    <source>
        <dbReference type="Pfam" id="PF04155"/>
    </source>
</evidence>
<dbReference type="Proteomes" id="UP000887563">
    <property type="component" value="Unplaced"/>
</dbReference>
<proteinExistence type="predicted"/>
<dbReference type="InterPro" id="IPR007284">
    <property type="entry name" value="Ground-like_dom"/>
</dbReference>
<dbReference type="WBParaSite" id="Minc3s00014g00962">
    <property type="protein sequence ID" value="Minc3s00014g00962"/>
    <property type="gene ID" value="Minc3s00014g00962"/>
</dbReference>
<feature type="chain" id="PRO_5037516760" evidence="2">
    <location>
        <begin position="19"/>
        <end position="182"/>
    </location>
</feature>
<dbReference type="Pfam" id="PF04155">
    <property type="entry name" value="Ground-like"/>
    <property type="match status" value="1"/>
</dbReference>
<reference evidence="5" key="1">
    <citation type="submission" date="2022-11" db="UniProtKB">
        <authorList>
            <consortium name="WormBaseParasite"/>
        </authorList>
    </citation>
    <scope>IDENTIFICATION</scope>
</reference>
<keyword evidence="4" id="KW-1185">Reference proteome</keyword>
<dbReference type="PANTHER" id="PTHR31967">
    <property type="entry name" value="GROUNDHOG (HEDGEHOG-LIKE FAMILY)-RELATED"/>
    <property type="match status" value="1"/>
</dbReference>
<feature type="region of interest" description="Disordered" evidence="1">
    <location>
        <begin position="25"/>
        <end position="47"/>
    </location>
</feature>
<keyword evidence="2" id="KW-0732">Signal</keyword>
<dbReference type="AlphaFoldDB" id="A0A914KHW7"/>
<evidence type="ECO:0000313" key="4">
    <source>
        <dbReference type="Proteomes" id="UP000887563"/>
    </source>
</evidence>
<evidence type="ECO:0000256" key="1">
    <source>
        <dbReference type="SAM" id="MobiDB-lite"/>
    </source>
</evidence>
<feature type="compositionally biased region" description="Pro residues" evidence="1">
    <location>
        <begin position="26"/>
        <end position="43"/>
    </location>
</feature>
<accession>A0A914KHW7</accession>
<organism evidence="4 5">
    <name type="scientific">Meloidogyne incognita</name>
    <name type="common">Southern root-knot nematode worm</name>
    <name type="synonym">Oxyuris incognita</name>
    <dbReference type="NCBI Taxonomy" id="6306"/>
    <lineage>
        <taxon>Eukaryota</taxon>
        <taxon>Metazoa</taxon>
        <taxon>Ecdysozoa</taxon>
        <taxon>Nematoda</taxon>
        <taxon>Chromadorea</taxon>
        <taxon>Rhabditida</taxon>
        <taxon>Tylenchina</taxon>
        <taxon>Tylenchomorpha</taxon>
        <taxon>Tylenchoidea</taxon>
        <taxon>Meloidogynidae</taxon>
        <taxon>Meloidogyninae</taxon>
        <taxon>Meloidogyne</taxon>
        <taxon>Meloidogyne incognita group</taxon>
    </lineage>
</organism>
<name>A0A914KHW7_MELIC</name>
<sequence>MLFLSALILAFLSIEIYGQNSYGPAPSAPPAYPNPQPTQPPYTPVINTQPQYTPVQSLYVTTPPAAPETGYGGEAEIGPAGYPLSTCYTNADGFMCCNRELENLMDNTYRNLSRSRDGKWKTCNLHQVAVATQRNAQKHFGINFEIVVGAGDYASKNYFIKDMICKIKRENSIILAFATPNF</sequence>